<organism evidence="2 3">
    <name type="scientific">Paramecium sonneborni</name>
    <dbReference type="NCBI Taxonomy" id="65129"/>
    <lineage>
        <taxon>Eukaryota</taxon>
        <taxon>Sar</taxon>
        <taxon>Alveolata</taxon>
        <taxon>Ciliophora</taxon>
        <taxon>Intramacronucleata</taxon>
        <taxon>Oligohymenophorea</taxon>
        <taxon>Peniculida</taxon>
        <taxon>Parameciidae</taxon>
        <taxon>Paramecium</taxon>
    </lineage>
</organism>
<dbReference type="EMBL" id="CAJJDN010000338">
    <property type="protein sequence ID" value="CAD8130857.1"/>
    <property type="molecule type" value="Genomic_DNA"/>
</dbReference>
<reference evidence="2" key="1">
    <citation type="submission" date="2021-01" db="EMBL/GenBank/DDBJ databases">
        <authorList>
            <consortium name="Genoscope - CEA"/>
            <person name="William W."/>
        </authorList>
    </citation>
    <scope>NUCLEOTIDE SEQUENCE</scope>
</reference>
<feature type="region of interest" description="Disordered" evidence="1">
    <location>
        <begin position="52"/>
        <end position="72"/>
    </location>
</feature>
<dbReference type="Proteomes" id="UP000692954">
    <property type="component" value="Unassembled WGS sequence"/>
</dbReference>
<protein>
    <submittedName>
        <fullName evidence="2">Uncharacterized protein</fullName>
    </submittedName>
</protein>
<feature type="compositionally biased region" description="Low complexity" evidence="1">
    <location>
        <begin position="60"/>
        <end position="72"/>
    </location>
</feature>
<gene>
    <name evidence="2" type="ORF">PSON_ATCC_30995.1.T3380003</name>
</gene>
<name>A0A8S1RU47_9CILI</name>
<evidence type="ECO:0000256" key="1">
    <source>
        <dbReference type="SAM" id="MobiDB-lite"/>
    </source>
</evidence>
<evidence type="ECO:0000313" key="2">
    <source>
        <dbReference type="EMBL" id="CAD8130857.1"/>
    </source>
</evidence>
<sequence>MFTYLELENARLENKVKKQMFIDKYNDQMIVNQLSGVKQANIKVVTRKSGMNQVSQIPTSQNQSSNEVQQSQVSQRIQISQSQIQNYQSLDKNYQTQKQ</sequence>
<comment type="caution">
    <text evidence="2">The sequence shown here is derived from an EMBL/GenBank/DDBJ whole genome shotgun (WGS) entry which is preliminary data.</text>
</comment>
<evidence type="ECO:0000313" key="3">
    <source>
        <dbReference type="Proteomes" id="UP000692954"/>
    </source>
</evidence>
<accession>A0A8S1RU47</accession>
<dbReference type="AlphaFoldDB" id="A0A8S1RU47"/>
<keyword evidence="3" id="KW-1185">Reference proteome</keyword>
<proteinExistence type="predicted"/>